<evidence type="ECO:0000256" key="2">
    <source>
        <dbReference type="ARBA" id="ARBA00022679"/>
    </source>
</evidence>
<dbReference type="SUPFAM" id="SSF75217">
    <property type="entry name" value="alpha/beta knot"/>
    <property type="match status" value="1"/>
</dbReference>
<dbReference type="InterPro" id="IPR051259">
    <property type="entry name" value="rRNA_Methyltransferase"/>
</dbReference>
<dbReference type="InterPro" id="IPR029026">
    <property type="entry name" value="tRNA_m1G_MTases_N"/>
</dbReference>
<dbReference type="PANTHER" id="PTHR43191:SF2">
    <property type="entry name" value="RRNA METHYLTRANSFERASE 3, MITOCHONDRIAL"/>
    <property type="match status" value="1"/>
</dbReference>
<reference evidence="4 5" key="2">
    <citation type="journal article" date="2020" name="Cell Rep.">
        <title>Acquisition and Adaptation of Ultra-small Parasitic Reduced Genome Bacteria to Mammalian Hosts.</title>
        <authorList>
            <person name="McLean J.S."/>
            <person name="Bor B."/>
            <person name="Kerns K.A."/>
            <person name="Liu Q."/>
            <person name="To T.T."/>
            <person name="Solden L."/>
            <person name="Hendrickson E.L."/>
            <person name="Wrighton K."/>
            <person name="Shi W."/>
            <person name="He X."/>
        </authorList>
    </citation>
    <scope>NUCLEOTIDE SEQUENCE [LARGE SCALE GENOMIC DNA]</scope>
    <source>
        <strain evidence="4 5">TM7_CMJM_G6_1_HOT_870</strain>
    </source>
</reference>
<dbReference type="EC" id="2.1.1.34" evidence="4"/>
<keyword evidence="5" id="KW-1185">Reference proteome</keyword>
<comment type="caution">
    <text evidence="4">The sequence shown here is derived from an EMBL/GenBank/DDBJ whole genome shotgun (WGS) entry which is preliminary data.</text>
</comment>
<sequence>MDDSKEPLRVVFKSEETPLSASVDGRNLIDGYKGKSIEEIKNNLAANKTPFEVAIENFQHDFNIGTVVRNANAFNARAVHIIGKKHWNRRGAMKTEVYLDVYHHKDVTSFIAWSKANSKHLIAIDNQEGSILLNNAEMPKDSILIFGNENDGLSKEMIENCDKMVAIEQFGSTRSVNVGVASGIIMYEFARRHRL</sequence>
<evidence type="ECO:0000256" key="1">
    <source>
        <dbReference type="ARBA" id="ARBA00022603"/>
    </source>
</evidence>
<dbReference type="Pfam" id="PF00588">
    <property type="entry name" value="SpoU_methylase"/>
    <property type="match status" value="1"/>
</dbReference>
<accession>A0ABY0FKV5</accession>
<organism evidence="4 5">
    <name type="scientific">Candidatus Nanogingivalis gingivitcus</name>
    <dbReference type="NCBI Taxonomy" id="2171992"/>
    <lineage>
        <taxon>Bacteria</taxon>
        <taxon>Candidatus Saccharimonadota</taxon>
        <taxon>Candidatus Nanosyncoccalia</taxon>
        <taxon>Candidatus Nanogingivales</taxon>
        <taxon>Candidatus Nanogingivalaceae</taxon>
        <taxon>Candidatus Nanogingivalis</taxon>
    </lineage>
</organism>
<evidence type="ECO:0000313" key="4">
    <source>
        <dbReference type="EMBL" id="RYC72792.1"/>
    </source>
</evidence>
<proteinExistence type="predicted"/>
<dbReference type="RefSeq" id="WP_129718704.1">
    <property type="nucleotide sequence ID" value="NZ_PRLK01000003.1"/>
</dbReference>
<keyword evidence="2 4" id="KW-0808">Transferase</keyword>
<dbReference type="PANTHER" id="PTHR43191">
    <property type="entry name" value="RRNA METHYLTRANSFERASE 3"/>
    <property type="match status" value="1"/>
</dbReference>
<name>A0ABY0FKV5_9BACT</name>
<dbReference type="GO" id="GO:0141100">
    <property type="term" value="F:tRNA (guanine(18)-2'-O)-methyltransferase activity"/>
    <property type="evidence" value="ECO:0007669"/>
    <property type="project" value="UniProtKB-EC"/>
</dbReference>
<dbReference type="InterPro" id="IPR029028">
    <property type="entry name" value="Alpha/beta_knot_MTases"/>
</dbReference>
<evidence type="ECO:0000313" key="5">
    <source>
        <dbReference type="Proteomes" id="UP001190925"/>
    </source>
</evidence>
<dbReference type="EMBL" id="PRLK01000003">
    <property type="protein sequence ID" value="RYC72792.1"/>
    <property type="molecule type" value="Genomic_DNA"/>
</dbReference>
<protein>
    <submittedName>
        <fullName evidence="4">tRNA (Guanosine(18)-2'-O)-methyltransferase</fullName>
        <ecNumber evidence="4">2.1.1.34</ecNumber>
    </submittedName>
</protein>
<dbReference type="GO" id="GO:0032259">
    <property type="term" value="P:methylation"/>
    <property type="evidence" value="ECO:0007669"/>
    <property type="project" value="UniProtKB-KW"/>
</dbReference>
<reference evidence="4 5" key="1">
    <citation type="journal article" date="2018" name="bioRxiv">
        <title>Evidence of independent acquisition and adaption of ultra-small bacteria to human hosts across the highly diverse yet reduced genomes of the phylum Saccharibacteria.</title>
        <authorList>
            <person name="McLean J.S."/>
            <person name="Bor B."/>
            <person name="To T.T."/>
            <person name="Liu Q."/>
            <person name="Kearns K.A."/>
            <person name="Solden L.M."/>
            <person name="Wrighton K.C."/>
            <person name="He X."/>
            <person name="Shi W."/>
        </authorList>
    </citation>
    <scope>NUCLEOTIDE SEQUENCE [LARGE SCALE GENOMIC DNA]</scope>
    <source>
        <strain evidence="4 5">TM7_CMJM_G6_1_HOT_870</strain>
    </source>
</reference>
<evidence type="ECO:0000259" key="3">
    <source>
        <dbReference type="Pfam" id="PF00588"/>
    </source>
</evidence>
<keyword evidence="1 4" id="KW-0489">Methyltransferase</keyword>
<gene>
    <name evidence="4" type="primary">trmH_2</name>
    <name evidence="4" type="ORF">G6CMJM_00288</name>
</gene>
<dbReference type="InterPro" id="IPR001537">
    <property type="entry name" value="SpoU_MeTrfase"/>
</dbReference>
<dbReference type="Proteomes" id="UP001190925">
    <property type="component" value="Unassembled WGS sequence"/>
</dbReference>
<feature type="domain" description="tRNA/rRNA methyltransferase SpoU type" evidence="3">
    <location>
        <begin position="52"/>
        <end position="187"/>
    </location>
</feature>
<dbReference type="Gene3D" id="3.40.1280.10">
    <property type="match status" value="1"/>
</dbReference>